<sequence length="416" mass="45474">MTQSDETQHTQSPKADGDIKVTLRGPAELADALPYLMGFHPTESVVMVALHGERGRFGGRLRLGLPQDPEEWPEVAGQLADALVRNSTRRGARPDAIVLFLCQDPRAGERPSAVMDRLRPLAQCLRVACGELDVPVVEALCVSAGRWWSYCRPEAATGPLEGEELPPPGSTAMAATAAYVGLPPPGSQRDLEVRLKPAERHRGHELALDIASAELVPLMLGDDPGGDQEEQLRKRTLSLARAALERFRAAPPMSDPECGDRRDDRLLGDDEAATIILGLQDREARDRAAEWMEPAQADAALRLWRALARRCAGPYGDHAAAPLALAGWVAWSSGDDAEARVALAMALDREPHYTFARLLHHSVNEGLDPELLRRCLRQERRKRVVAATTARRGPAGRAGRGPGRRSPGDRRVRTRR</sequence>
<feature type="compositionally biased region" description="Basic and acidic residues" evidence="1">
    <location>
        <begin position="406"/>
        <end position="416"/>
    </location>
</feature>
<feature type="compositionally biased region" description="Polar residues" evidence="1">
    <location>
        <begin position="1"/>
        <end position="13"/>
    </location>
</feature>
<name>A0ABV8HTQ5_9ACTN</name>
<reference evidence="3" key="1">
    <citation type="journal article" date="2019" name="Int. J. Syst. Evol. Microbiol.">
        <title>The Global Catalogue of Microorganisms (GCM) 10K type strain sequencing project: providing services to taxonomists for standard genome sequencing and annotation.</title>
        <authorList>
            <consortium name="The Broad Institute Genomics Platform"/>
            <consortium name="The Broad Institute Genome Sequencing Center for Infectious Disease"/>
            <person name="Wu L."/>
            <person name="Ma J."/>
        </authorList>
    </citation>
    <scope>NUCLEOTIDE SEQUENCE [LARGE SCALE GENOMIC DNA]</scope>
    <source>
        <strain evidence="3">CGMCC 4.7237</strain>
    </source>
</reference>
<protein>
    <submittedName>
        <fullName evidence="2">DUF4192 domain-containing protein</fullName>
    </submittedName>
</protein>
<comment type="caution">
    <text evidence="2">The sequence shown here is derived from an EMBL/GenBank/DDBJ whole genome shotgun (WGS) entry which is preliminary data.</text>
</comment>
<evidence type="ECO:0000256" key="1">
    <source>
        <dbReference type="SAM" id="MobiDB-lite"/>
    </source>
</evidence>
<gene>
    <name evidence="2" type="ORF">ACFO3J_26915</name>
</gene>
<dbReference type="Proteomes" id="UP001595765">
    <property type="component" value="Unassembled WGS sequence"/>
</dbReference>
<dbReference type="EMBL" id="JBHSBB010000019">
    <property type="protein sequence ID" value="MFC4035076.1"/>
    <property type="molecule type" value="Genomic_DNA"/>
</dbReference>
<evidence type="ECO:0000313" key="2">
    <source>
        <dbReference type="EMBL" id="MFC4035076.1"/>
    </source>
</evidence>
<evidence type="ECO:0000313" key="3">
    <source>
        <dbReference type="Proteomes" id="UP001595765"/>
    </source>
</evidence>
<proteinExistence type="predicted"/>
<dbReference type="RefSeq" id="WP_386434368.1">
    <property type="nucleotide sequence ID" value="NZ_JBHSBB010000019.1"/>
</dbReference>
<keyword evidence="3" id="KW-1185">Reference proteome</keyword>
<feature type="compositionally biased region" description="Low complexity" evidence="1">
    <location>
        <begin position="385"/>
        <end position="395"/>
    </location>
</feature>
<dbReference type="Pfam" id="PF13830">
    <property type="entry name" value="DUF4192"/>
    <property type="match status" value="1"/>
</dbReference>
<feature type="region of interest" description="Disordered" evidence="1">
    <location>
        <begin position="1"/>
        <end position="20"/>
    </location>
</feature>
<organism evidence="2 3">
    <name type="scientific">Streptomyces polygonati</name>
    <dbReference type="NCBI Taxonomy" id="1617087"/>
    <lineage>
        <taxon>Bacteria</taxon>
        <taxon>Bacillati</taxon>
        <taxon>Actinomycetota</taxon>
        <taxon>Actinomycetes</taxon>
        <taxon>Kitasatosporales</taxon>
        <taxon>Streptomycetaceae</taxon>
        <taxon>Streptomyces</taxon>
    </lineage>
</organism>
<feature type="region of interest" description="Disordered" evidence="1">
    <location>
        <begin position="383"/>
        <end position="416"/>
    </location>
</feature>
<dbReference type="InterPro" id="IPR025447">
    <property type="entry name" value="DUF4192"/>
</dbReference>
<accession>A0ABV8HTQ5</accession>